<organism evidence="1 2">
    <name type="scientific">Candidatus Shapirobacteria bacterium CG08_land_8_20_14_0_20_39_18</name>
    <dbReference type="NCBI Taxonomy" id="1974883"/>
    <lineage>
        <taxon>Bacteria</taxon>
        <taxon>Candidatus Shapironibacteriota</taxon>
    </lineage>
</organism>
<gene>
    <name evidence="1" type="ORF">COT44_00110</name>
</gene>
<accession>A0A2M6XEE4</accession>
<dbReference type="Proteomes" id="UP000228996">
    <property type="component" value="Unassembled WGS sequence"/>
</dbReference>
<dbReference type="AlphaFoldDB" id="A0A2M6XEE4"/>
<evidence type="ECO:0000313" key="1">
    <source>
        <dbReference type="EMBL" id="PIU04035.1"/>
    </source>
</evidence>
<comment type="caution">
    <text evidence="1">The sequence shown here is derived from an EMBL/GenBank/DDBJ whole genome shotgun (WGS) entry which is preliminary data.</text>
</comment>
<proteinExistence type="predicted"/>
<name>A0A2M6XEE4_9BACT</name>
<sequence>MIGGDDVVNHCPNRGVPKPRVIVREFNYLCATGNCEEALTPGVPPGIPKNKHLIFLTESSEPSGTLSTLASAWILPQDNTGLKDFDRSANRLLHLKVQLGNELHRTGLPMLSIPVPD</sequence>
<reference evidence="2" key="1">
    <citation type="submission" date="2017-09" db="EMBL/GenBank/DDBJ databases">
        <title>Depth-based differentiation of microbial function through sediment-hosted aquifers and enrichment of novel symbionts in the deep terrestrial subsurface.</title>
        <authorList>
            <person name="Probst A.J."/>
            <person name="Ladd B."/>
            <person name="Jarett J.K."/>
            <person name="Geller-Mcgrath D.E."/>
            <person name="Sieber C.M.K."/>
            <person name="Emerson J.B."/>
            <person name="Anantharaman K."/>
            <person name="Thomas B.C."/>
            <person name="Malmstrom R."/>
            <person name="Stieglmeier M."/>
            <person name="Klingl A."/>
            <person name="Woyke T."/>
            <person name="Ryan C.M."/>
            <person name="Banfield J.F."/>
        </authorList>
    </citation>
    <scope>NUCLEOTIDE SEQUENCE [LARGE SCALE GENOMIC DNA]</scope>
</reference>
<evidence type="ECO:0000313" key="2">
    <source>
        <dbReference type="Proteomes" id="UP000228996"/>
    </source>
</evidence>
<dbReference type="EMBL" id="PEYO01000001">
    <property type="protein sequence ID" value="PIU04035.1"/>
    <property type="molecule type" value="Genomic_DNA"/>
</dbReference>
<protein>
    <submittedName>
        <fullName evidence="1">Uncharacterized protein</fullName>
    </submittedName>
</protein>